<name>B3EQR1_CHLPB</name>
<reference evidence="2" key="1">
    <citation type="submission" date="2008-06" db="EMBL/GenBank/DDBJ databases">
        <title>Complete sequence of Chlorobium phaeobacteroides BS1.</title>
        <authorList>
            <consortium name="US DOE Joint Genome Institute"/>
            <person name="Lucas S."/>
            <person name="Copeland A."/>
            <person name="Lapidus A."/>
            <person name="Glavina del Rio T."/>
            <person name="Dalin E."/>
            <person name="Tice H."/>
            <person name="Bruce D."/>
            <person name="Goodwin L."/>
            <person name="Pitluck S."/>
            <person name="Schmutz J."/>
            <person name="Larimer F."/>
            <person name="Land M."/>
            <person name="Hauser L."/>
            <person name="Kyrpides N."/>
            <person name="Ovchinnikova G."/>
            <person name="Li T."/>
            <person name="Liu Z."/>
            <person name="Zhao F."/>
            <person name="Overmann J."/>
            <person name="Bryant D.A."/>
            <person name="Richardson P."/>
        </authorList>
    </citation>
    <scope>NUCLEOTIDE SEQUENCE [LARGE SCALE GENOMIC DNA]</scope>
    <source>
        <strain evidence="2">BS1</strain>
    </source>
</reference>
<organism evidence="2">
    <name type="scientific">Chlorobium phaeobacteroides (strain BS1)</name>
    <dbReference type="NCBI Taxonomy" id="331678"/>
    <lineage>
        <taxon>Bacteria</taxon>
        <taxon>Pseudomonadati</taxon>
        <taxon>Chlorobiota</taxon>
        <taxon>Chlorobiia</taxon>
        <taxon>Chlorobiales</taxon>
        <taxon>Chlorobiaceae</taxon>
        <taxon>Chlorobium/Pelodictyon group</taxon>
        <taxon>Chlorobium</taxon>
    </lineage>
</organism>
<sequence length="31" mass="3678">MMTEKTLNKNLNQAKTNKKDEFYTQLSDIET</sequence>
<gene>
    <name evidence="2" type="ordered locus">Cphamn1_1155</name>
</gene>
<evidence type="ECO:0000313" key="2">
    <source>
        <dbReference type="EMBL" id="ACE04092.1"/>
    </source>
</evidence>
<protein>
    <submittedName>
        <fullName evidence="2">Uncharacterized protein</fullName>
    </submittedName>
</protein>
<evidence type="ECO:0000256" key="1">
    <source>
        <dbReference type="SAM" id="MobiDB-lite"/>
    </source>
</evidence>
<dbReference type="KEGG" id="cpb:Cphamn1_1155"/>
<dbReference type="EMBL" id="CP001101">
    <property type="protein sequence ID" value="ACE04092.1"/>
    <property type="molecule type" value="Genomic_DNA"/>
</dbReference>
<accession>B3EQR1</accession>
<dbReference type="HOGENOM" id="CLU_3395763_0_0_10"/>
<feature type="region of interest" description="Disordered" evidence="1">
    <location>
        <begin position="1"/>
        <end position="31"/>
    </location>
</feature>
<proteinExistence type="predicted"/>
<dbReference type="AlphaFoldDB" id="B3EQR1"/>